<gene>
    <name evidence="2" type="ORF">DFP72DRAFT_926442</name>
</gene>
<evidence type="ECO:0000313" key="2">
    <source>
        <dbReference type="EMBL" id="KAF6745244.1"/>
    </source>
</evidence>
<dbReference type="EMBL" id="JACGCI010000108">
    <property type="protein sequence ID" value="KAF6745244.1"/>
    <property type="molecule type" value="Genomic_DNA"/>
</dbReference>
<organism evidence="2 3">
    <name type="scientific">Ephemerocybe angulata</name>
    <dbReference type="NCBI Taxonomy" id="980116"/>
    <lineage>
        <taxon>Eukaryota</taxon>
        <taxon>Fungi</taxon>
        <taxon>Dikarya</taxon>
        <taxon>Basidiomycota</taxon>
        <taxon>Agaricomycotina</taxon>
        <taxon>Agaricomycetes</taxon>
        <taxon>Agaricomycetidae</taxon>
        <taxon>Agaricales</taxon>
        <taxon>Agaricineae</taxon>
        <taxon>Psathyrellaceae</taxon>
        <taxon>Ephemerocybe</taxon>
    </lineage>
</organism>
<reference evidence="2 3" key="1">
    <citation type="submission" date="2020-07" db="EMBL/GenBank/DDBJ databases">
        <title>Comparative genomics of pyrophilous fungi reveals a link between fire events and developmental genes.</title>
        <authorList>
            <consortium name="DOE Joint Genome Institute"/>
            <person name="Steindorff A.S."/>
            <person name="Carver A."/>
            <person name="Calhoun S."/>
            <person name="Stillman K."/>
            <person name="Liu H."/>
            <person name="Lipzen A."/>
            <person name="Pangilinan J."/>
            <person name="Labutti K."/>
            <person name="Bruns T.D."/>
            <person name="Grigoriev I.V."/>
        </authorList>
    </citation>
    <scope>NUCLEOTIDE SEQUENCE [LARGE SCALE GENOMIC DNA]</scope>
    <source>
        <strain evidence="2 3">CBS 144469</strain>
    </source>
</reference>
<keyword evidence="1" id="KW-1133">Transmembrane helix</keyword>
<proteinExistence type="predicted"/>
<evidence type="ECO:0000256" key="1">
    <source>
        <dbReference type="SAM" id="Phobius"/>
    </source>
</evidence>
<dbReference type="Proteomes" id="UP000521943">
    <property type="component" value="Unassembled WGS sequence"/>
</dbReference>
<keyword evidence="1" id="KW-0472">Membrane</keyword>
<keyword evidence="1" id="KW-0812">Transmembrane</keyword>
<protein>
    <submittedName>
        <fullName evidence="2">Uncharacterized protein</fullName>
    </submittedName>
</protein>
<dbReference type="AlphaFoldDB" id="A0A8H6HE72"/>
<keyword evidence="3" id="KW-1185">Reference proteome</keyword>
<sequence>MPTRSVKPSSFSASGNTTGIVVPCQLVPLFVLGHLTCTCVRRMTRTALRATIPVRPSPELSFASLLGWCSRHASLVFGYLQLSCFHLPFPSATLSPSSTYAQLSTPIRRYGRRPEPEPRRSTAYRWSVNSVRLQVAECSLRTGLRMRKWPRGR</sequence>
<comment type="caution">
    <text evidence="2">The sequence shown here is derived from an EMBL/GenBank/DDBJ whole genome shotgun (WGS) entry which is preliminary data.</text>
</comment>
<accession>A0A8H6HE72</accession>
<feature type="transmembrane region" description="Helical" evidence="1">
    <location>
        <begin position="20"/>
        <end position="40"/>
    </location>
</feature>
<evidence type="ECO:0000313" key="3">
    <source>
        <dbReference type="Proteomes" id="UP000521943"/>
    </source>
</evidence>
<name>A0A8H6HE72_9AGAR</name>